<dbReference type="GO" id="GO:0005576">
    <property type="term" value="C:extracellular region"/>
    <property type="evidence" value="ECO:0007669"/>
    <property type="project" value="UniProtKB-SubCell"/>
</dbReference>
<dbReference type="GO" id="GO:0042588">
    <property type="term" value="C:zymogen granule"/>
    <property type="evidence" value="ECO:0007669"/>
    <property type="project" value="UniProtKB-SubCell"/>
</dbReference>
<keyword evidence="11" id="KW-0540">Nuclease</keyword>
<dbReference type="GO" id="GO:0004530">
    <property type="term" value="F:deoxyribonuclease I activity"/>
    <property type="evidence" value="ECO:0007669"/>
    <property type="project" value="UniProtKB-EC"/>
</dbReference>
<keyword evidence="17" id="KW-0009">Actin-binding</keyword>
<keyword evidence="26" id="KW-1185">Reference proteome</keyword>
<keyword evidence="19" id="KW-0968">Cytoplasmic vesicle</keyword>
<evidence type="ECO:0000256" key="14">
    <source>
        <dbReference type="ARBA" id="ARBA00022837"/>
    </source>
</evidence>
<dbReference type="Gene3D" id="3.60.10.10">
    <property type="entry name" value="Endonuclease/exonuclease/phosphatase"/>
    <property type="match status" value="1"/>
</dbReference>
<dbReference type="CDD" id="cd10282">
    <property type="entry name" value="DNase1"/>
    <property type="match status" value="1"/>
</dbReference>
<evidence type="ECO:0000313" key="26">
    <source>
        <dbReference type="Proteomes" id="UP001214576"/>
    </source>
</evidence>
<evidence type="ECO:0000256" key="8">
    <source>
        <dbReference type="ARBA" id="ARBA00014366"/>
    </source>
</evidence>
<proteinExistence type="inferred from homology"/>
<evidence type="ECO:0000256" key="6">
    <source>
        <dbReference type="ARBA" id="ARBA00007359"/>
    </source>
</evidence>
<reference evidence="25" key="1">
    <citation type="submission" date="2022-03" db="EMBL/GenBank/DDBJ databases">
        <title>Genomic analyses of argali, domestic sheep and their hybrids provide insights into chromosomal evolution, heterosis and genetic basis of agronomic traits.</title>
        <authorList>
            <person name="Li M."/>
        </authorList>
    </citation>
    <scope>NUCLEOTIDE SEQUENCE</scope>
    <source>
        <strain evidence="25">CAU-MHL-2022a</strain>
        <tissue evidence="25">Skin</tissue>
    </source>
</reference>
<evidence type="ECO:0000256" key="21">
    <source>
        <dbReference type="ARBA" id="ARBA00032340"/>
    </source>
</evidence>
<evidence type="ECO:0000256" key="1">
    <source>
        <dbReference type="ARBA" id="ARBA00000688"/>
    </source>
</evidence>
<evidence type="ECO:0000256" key="16">
    <source>
        <dbReference type="ARBA" id="ARBA00023180"/>
    </source>
</evidence>
<dbReference type="InterPro" id="IPR016202">
    <property type="entry name" value="DNase_I"/>
</dbReference>
<keyword evidence="13" id="KW-0378">Hydrolase</keyword>
<comment type="catalytic activity">
    <reaction evidence="1">
        <text>Endonucleolytic cleavage to 5'-phosphodinucleotide and 5'-phosphooligonucleotide end-products.</text>
        <dbReference type="EC" id="3.1.21.1"/>
    </reaction>
</comment>
<evidence type="ECO:0000256" key="23">
    <source>
        <dbReference type="SAM" id="MobiDB-lite"/>
    </source>
</evidence>
<evidence type="ECO:0000256" key="3">
    <source>
        <dbReference type="ARBA" id="ARBA00001946"/>
    </source>
</evidence>
<comment type="cofactor">
    <cofactor evidence="2">
        <name>Ca(2+)</name>
        <dbReference type="ChEBI" id="CHEBI:29108"/>
    </cofactor>
</comment>
<evidence type="ECO:0000313" key="25">
    <source>
        <dbReference type="EMBL" id="KAI4531540.1"/>
    </source>
</evidence>
<dbReference type="GO" id="GO:0003779">
    <property type="term" value="F:actin binding"/>
    <property type="evidence" value="ECO:0007669"/>
    <property type="project" value="UniProtKB-KW"/>
</dbReference>
<evidence type="ECO:0000256" key="10">
    <source>
        <dbReference type="ARBA" id="ARBA00022703"/>
    </source>
</evidence>
<keyword evidence="18" id="KW-0539">Nucleus</keyword>
<protein>
    <recommendedName>
        <fullName evidence="8">Deoxyribonuclease-1</fullName>
        <ecNumber evidence="7">3.1.21.1</ecNumber>
    </recommendedName>
    <alternativeName>
        <fullName evidence="21">Deoxyribonuclease I</fullName>
    </alternativeName>
</protein>
<keyword evidence="16" id="KW-0325">Glycoprotein</keyword>
<evidence type="ECO:0000256" key="4">
    <source>
        <dbReference type="ARBA" id="ARBA00004259"/>
    </source>
</evidence>
<keyword evidence="14" id="KW-0106">Calcium</keyword>
<dbReference type="GO" id="GO:0005635">
    <property type="term" value="C:nuclear envelope"/>
    <property type="evidence" value="ECO:0007669"/>
    <property type="project" value="UniProtKB-SubCell"/>
</dbReference>
<dbReference type="InterPro" id="IPR018057">
    <property type="entry name" value="Deoxyribonuclease-1_AS"/>
</dbReference>
<feature type="domain" description="Endonuclease/exonuclease/phosphatase" evidence="24">
    <location>
        <begin position="248"/>
        <end position="495"/>
    </location>
</feature>
<dbReference type="GO" id="GO:0006915">
    <property type="term" value="P:apoptotic process"/>
    <property type="evidence" value="ECO:0007669"/>
    <property type="project" value="UniProtKB-KW"/>
</dbReference>
<dbReference type="PROSITE" id="PS00919">
    <property type="entry name" value="DNASE_I_1"/>
    <property type="match status" value="1"/>
</dbReference>
<sequence length="503" mass="55423">MVAACFVPAADLHFRSFLCRVICGLRLLRRSASPHRSPSEETTGYQGICTGCLCGLLRLQQSLGTGDPDRQGHPPQATLALAGMSRTGLIPGLLRSSLLLPETLSLDPRLCFYAGPGGKRLESQPHRDVHAQPASQTSLPSYPPEPPALYFSDAFQVANRLLLAMELLTEDRSCRGLKAPAQRTGAPPWDPQHRGELEEPKEKIGTEEYQFLAEFFVKGFRMRGTRLTGLLLALAGLLQLGLSLKIAAFNIRTFGETKMSNATLSSYIVRILRRYDIALIQEVRDSHLVAVGKLLDDLNQDDPNSYHYVVSEPLGRNSYKERYLFVFRPNKVSVLDTYQYDDGCESCGNDSFSREPAVVKFSSPSTKVKAFAIVPLHSAPSDAVAEINSLYDVYLDVQQKWNLNDVMLMGDFNADCSYVTSSQWSSIRLRTSSTFQWLIPDSADTTATSTNCAYDRIVVAGSLLQSSVVPGSAVPFDFQAAYGLSNEMALAISDHYPVEVTLT</sequence>
<dbReference type="PANTHER" id="PTHR11371:SF27">
    <property type="entry name" value="DEOXYRIBONUCLEASE-1"/>
    <property type="match status" value="1"/>
</dbReference>
<comment type="caution">
    <text evidence="25">The sequence shown here is derived from an EMBL/GenBank/DDBJ whole genome shotgun (WGS) entry which is preliminary data.</text>
</comment>
<accession>A0AAD4TSF6</accession>
<dbReference type="SMART" id="SM00476">
    <property type="entry name" value="DNaseIc"/>
    <property type="match status" value="1"/>
</dbReference>
<comment type="similarity">
    <text evidence="6">Belongs to the DNase I family.</text>
</comment>
<dbReference type="PANTHER" id="PTHR11371">
    <property type="entry name" value="DEOXYRIBONUCLEASE"/>
    <property type="match status" value="1"/>
</dbReference>
<keyword evidence="10" id="KW-0053">Apoptosis</keyword>
<dbReference type="FunFam" id="3.60.10.10:FF:000035">
    <property type="entry name" value="Deoxyribonuclease"/>
    <property type="match status" value="1"/>
</dbReference>
<evidence type="ECO:0000259" key="24">
    <source>
        <dbReference type="Pfam" id="PF03372"/>
    </source>
</evidence>
<dbReference type="EC" id="3.1.21.1" evidence="7"/>
<keyword evidence="12" id="KW-0255">Endonuclease</keyword>
<dbReference type="InterPro" id="IPR036691">
    <property type="entry name" value="Endo/exonu/phosph_ase_sf"/>
</dbReference>
<organism evidence="25 26">
    <name type="scientific">Ovis ammon polii</name>
    <dbReference type="NCBI Taxonomy" id="230172"/>
    <lineage>
        <taxon>Eukaryota</taxon>
        <taxon>Metazoa</taxon>
        <taxon>Chordata</taxon>
        <taxon>Craniata</taxon>
        <taxon>Vertebrata</taxon>
        <taxon>Euteleostomi</taxon>
        <taxon>Mammalia</taxon>
        <taxon>Eutheria</taxon>
        <taxon>Laurasiatheria</taxon>
        <taxon>Artiodactyla</taxon>
        <taxon>Ruminantia</taxon>
        <taxon>Pecora</taxon>
        <taxon>Bovidae</taxon>
        <taxon>Caprinae</taxon>
        <taxon>Ovis</taxon>
    </lineage>
</organism>
<keyword evidence="9" id="KW-0964">Secreted</keyword>
<dbReference type="Pfam" id="PF03372">
    <property type="entry name" value="Exo_endo_phos"/>
    <property type="match status" value="1"/>
</dbReference>
<dbReference type="Proteomes" id="UP001214576">
    <property type="component" value="Unassembled WGS sequence"/>
</dbReference>
<dbReference type="InterPro" id="IPR005135">
    <property type="entry name" value="Endo/exonuclease/phosphatase"/>
</dbReference>
<dbReference type="PRINTS" id="PR00130">
    <property type="entry name" value="DNASEI"/>
</dbReference>
<evidence type="ECO:0000256" key="20">
    <source>
        <dbReference type="ARBA" id="ARBA00024324"/>
    </source>
</evidence>
<comment type="function">
    <text evidence="22">Serum endocuclease secreted into body fluids by a wide variety of exocrine and endocrine organs. Expressed by non-hematopoietic tissues and preferentially cleaves protein-free DNA. Among other functions, seems to be involved in cell death by apoptosis. Binds specifically to G-actin and blocks actin polymerization. Together with DNASE1L3, plays a key role in degrading neutrophil extracellular traps (NETs). NETs are mainly composed of DNA fibers and are released by neutrophils to bind pathogens during inflammation. Degradation of intravascular NETs by DNASE1 and DNASE1L3 is required to prevent formation of clots that obstruct blood vessels and cause organ damage following inflammation.</text>
</comment>
<evidence type="ECO:0000256" key="13">
    <source>
        <dbReference type="ARBA" id="ARBA00022801"/>
    </source>
</evidence>
<evidence type="ECO:0000256" key="7">
    <source>
        <dbReference type="ARBA" id="ARBA00012651"/>
    </source>
</evidence>
<evidence type="ECO:0000256" key="11">
    <source>
        <dbReference type="ARBA" id="ARBA00022722"/>
    </source>
</evidence>
<comment type="subcellular location">
    <subcellularLocation>
        <location evidence="4">Nucleus envelope</location>
    </subcellularLocation>
    <subcellularLocation>
        <location evidence="5">Secreted</location>
    </subcellularLocation>
    <subcellularLocation>
        <location evidence="20">Zymogen granule</location>
    </subcellularLocation>
</comment>
<evidence type="ECO:0000256" key="9">
    <source>
        <dbReference type="ARBA" id="ARBA00022525"/>
    </source>
</evidence>
<evidence type="ECO:0000256" key="18">
    <source>
        <dbReference type="ARBA" id="ARBA00023242"/>
    </source>
</evidence>
<feature type="region of interest" description="Disordered" evidence="23">
    <location>
        <begin position="121"/>
        <end position="140"/>
    </location>
</feature>
<keyword evidence="15" id="KW-1015">Disulfide bond</keyword>
<dbReference type="AlphaFoldDB" id="A0AAD4TSF6"/>
<dbReference type="GO" id="GO:0006308">
    <property type="term" value="P:DNA catabolic process"/>
    <property type="evidence" value="ECO:0007669"/>
    <property type="project" value="InterPro"/>
</dbReference>
<evidence type="ECO:0000256" key="5">
    <source>
        <dbReference type="ARBA" id="ARBA00004613"/>
    </source>
</evidence>
<dbReference type="EMBL" id="JAKZEL010000023">
    <property type="protein sequence ID" value="KAI4531540.1"/>
    <property type="molecule type" value="Genomic_DNA"/>
</dbReference>
<evidence type="ECO:0000256" key="19">
    <source>
        <dbReference type="ARBA" id="ARBA00023329"/>
    </source>
</evidence>
<evidence type="ECO:0000256" key="12">
    <source>
        <dbReference type="ARBA" id="ARBA00022759"/>
    </source>
</evidence>
<dbReference type="InterPro" id="IPR033125">
    <property type="entry name" value="DNASE_I_2"/>
</dbReference>
<comment type="cofactor">
    <cofactor evidence="3">
        <name>Mg(2+)</name>
        <dbReference type="ChEBI" id="CHEBI:18420"/>
    </cofactor>
</comment>
<dbReference type="PROSITE" id="PS00918">
    <property type="entry name" value="DNASE_I_2"/>
    <property type="match status" value="1"/>
</dbReference>
<evidence type="ECO:0000256" key="22">
    <source>
        <dbReference type="ARBA" id="ARBA00046065"/>
    </source>
</evidence>
<name>A0AAD4TSF6_OVIAM</name>
<dbReference type="SUPFAM" id="SSF56219">
    <property type="entry name" value="DNase I-like"/>
    <property type="match status" value="1"/>
</dbReference>
<dbReference type="GO" id="GO:0003677">
    <property type="term" value="F:DNA binding"/>
    <property type="evidence" value="ECO:0007669"/>
    <property type="project" value="TreeGrafter"/>
</dbReference>
<feature type="compositionally biased region" description="Basic and acidic residues" evidence="23">
    <location>
        <begin position="121"/>
        <end position="130"/>
    </location>
</feature>
<evidence type="ECO:0000256" key="17">
    <source>
        <dbReference type="ARBA" id="ARBA00023203"/>
    </source>
</evidence>
<evidence type="ECO:0000256" key="2">
    <source>
        <dbReference type="ARBA" id="ARBA00001913"/>
    </source>
</evidence>
<gene>
    <name evidence="25" type="ORF">MG293_018054</name>
</gene>
<evidence type="ECO:0000256" key="15">
    <source>
        <dbReference type="ARBA" id="ARBA00023157"/>
    </source>
</evidence>